<protein>
    <submittedName>
        <fullName evidence="1">Uncharacterized protein</fullName>
    </submittedName>
</protein>
<dbReference type="EMBL" id="CARXXK010000002">
    <property type="protein sequence ID" value="CAI6358504.1"/>
    <property type="molecule type" value="Genomic_DNA"/>
</dbReference>
<name>A0AAV0WR07_9HEMI</name>
<dbReference type="AlphaFoldDB" id="A0AAV0WR07"/>
<organism evidence="1 2">
    <name type="scientific">Macrosiphum euphorbiae</name>
    <name type="common">potato aphid</name>
    <dbReference type="NCBI Taxonomy" id="13131"/>
    <lineage>
        <taxon>Eukaryota</taxon>
        <taxon>Metazoa</taxon>
        <taxon>Ecdysozoa</taxon>
        <taxon>Arthropoda</taxon>
        <taxon>Hexapoda</taxon>
        <taxon>Insecta</taxon>
        <taxon>Pterygota</taxon>
        <taxon>Neoptera</taxon>
        <taxon>Paraneoptera</taxon>
        <taxon>Hemiptera</taxon>
        <taxon>Sternorrhyncha</taxon>
        <taxon>Aphidomorpha</taxon>
        <taxon>Aphidoidea</taxon>
        <taxon>Aphididae</taxon>
        <taxon>Macrosiphini</taxon>
        <taxon>Macrosiphum</taxon>
    </lineage>
</organism>
<dbReference type="Proteomes" id="UP001160148">
    <property type="component" value="Unassembled WGS sequence"/>
</dbReference>
<evidence type="ECO:0000313" key="1">
    <source>
        <dbReference type="EMBL" id="CAI6358504.1"/>
    </source>
</evidence>
<accession>A0AAV0WR07</accession>
<evidence type="ECO:0000313" key="2">
    <source>
        <dbReference type="Proteomes" id="UP001160148"/>
    </source>
</evidence>
<comment type="caution">
    <text evidence="1">The sequence shown here is derived from an EMBL/GenBank/DDBJ whole genome shotgun (WGS) entry which is preliminary data.</text>
</comment>
<sequence length="108" mass="11340">MQDCRHMACPLEQKHDMTDIMVRPIGHSRARRICREMVTISVVAGSSGKMKAPDTTDGGTAITSAVDAVAATTVSVVLAVDDSAASTEVVAVTTVDVITITLCQPLLQ</sequence>
<keyword evidence="2" id="KW-1185">Reference proteome</keyword>
<gene>
    <name evidence="1" type="ORF">MEUPH1_LOCUS14012</name>
</gene>
<reference evidence="1 2" key="1">
    <citation type="submission" date="2023-01" db="EMBL/GenBank/DDBJ databases">
        <authorList>
            <person name="Whitehead M."/>
        </authorList>
    </citation>
    <scope>NUCLEOTIDE SEQUENCE [LARGE SCALE GENOMIC DNA]</scope>
</reference>
<proteinExistence type="predicted"/>